<feature type="repeat" description="PPR" evidence="3">
    <location>
        <begin position="1066"/>
        <end position="1100"/>
    </location>
</feature>
<organism evidence="5 6">
    <name type="scientific">Vitis vinifera</name>
    <name type="common">Grape</name>
    <dbReference type="NCBI Taxonomy" id="29760"/>
    <lineage>
        <taxon>Eukaryota</taxon>
        <taxon>Viridiplantae</taxon>
        <taxon>Streptophyta</taxon>
        <taxon>Embryophyta</taxon>
        <taxon>Tracheophyta</taxon>
        <taxon>Spermatophyta</taxon>
        <taxon>Magnoliopsida</taxon>
        <taxon>eudicotyledons</taxon>
        <taxon>Gunneridae</taxon>
        <taxon>Pentapetalae</taxon>
        <taxon>rosids</taxon>
        <taxon>Vitales</taxon>
        <taxon>Vitaceae</taxon>
        <taxon>Viteae</taxon>
        <taxon>Vitis</taxon>
    </lineage>
</organism>
<dbReference type="EMBL" id="QGNW01001452">
    <property type="protein sequence ID" value="RVW40818.1"/>
    <property type="molecule type" value="Genomic_DNA"/>
</dbReference>
<name>A0A438DZQ1_VITVI</name>
<comment type="caution">
    <text evidence="5">The sequence shown here is derived from an EMBL/GenBank/DDBJ whole genome shotgun (WGS) entry which is preliminary data.</text>
</comment>
<dbReference type="InterPro" id="IPR050872">
    <property type="entry name" value="PPR_P_subfamily"/>
</dbReference>
<dbReference type="Pfam" id="PF12854">
    <property type="entry name" value="PPR_1"/>
    <property type="match status" value="2"/>
</dbReference>
<evidence type="ECO:0000313" key="6">
    <source>
        <dbReference type="Proteomes" id="UP000288805"/>
    </source>
</evidence>
<evidence type="ECO:0000256" key="2">
    <source>
        <dbReference type="ARBA" id="ARBA00022737"/>
    </source>
</evidence>
<dbReference type="AlphaFoldDB" id="A0A438DZQ1"/>
<reference evidence="5 6" key="1">
    <citation type="journal article" date="2018" name="PLoS Genet.">
        <title>Population sequencing reveals clonal diversity and ancestral inbreeding in the grapevine cultivar Chardonnay.</title>
        <authorList>
            <person name="Roach M.J."/>
            <person name="Johnson D.L."/>
            <person name="Bohlmann J."/>
            <person name="van Vuuren H.J."/>
            <person name="Jones S.J."/>
            <person name="Pretorius I.S."/>
            <person name="Schmidt S.A."/>
            <person name="Borneman A.R."/>
        </authorList>
    </citation>
    <scope>NUCLEOTIDE SEQUENCE [LARGE SCALE GENOMIC DNA]</scope>
    <source>
        <strain evidence="6">cv. Chardonnay</strain>
        <tissue evidence="5">Leaf</tissue>
    </source>
</reference>
<feature type="compositionally biased region" description="Basic and acidic residues" evidence="4">
    <location>
        <begin position="303"/>
        <end position="312"/>
    </location>
</feature>
<feature type="repeat" description="PPR" evidence="3">
    <location>
        <begin position="951"/>
        <end position="985"/>
    </location>
</feature>
<dbReference type="NCBIfam" id="TIGR00756">
    <property type="entry name" value="PPR"/>
    <property type="match status" value="7"/>
</dbReference>
<proteinExistence type="inferred from homology"/>
<dbReference type="SUPFAM" id="SSF48452">
    <property type="entry name" value="TPR-like"/>
    <property type="match status" value="1"/>
</dbReference>
<dbReference type="Pfam" id="PF13041">
    <property type="entry name" value="PPR_2"/>
    <property type="match status" value="3"/>
</dbReference>
<dbReference type="PANTHER" id="PTHR46128:SF211">
    <property type="entry name" value="PENTACOTRIPEPTIDE-REPEAT REGION OF PRORP DOMAIN-CONTAINING PROTEIN"/>
    <property type="match status" value="1"/>
</dbReference>
<gene>
    <name evidence="5" type="primary">VvCHDh000722_0</name>
    <name evidence="5" type="ORF">CK203_116337</name>
</gene>
<comment type="similarity">
    <text evidence="1">Belongs to the PPR family. P subfamily.</text>
</comment>
<dbReference type="InterPro" id="IPR002885">
    <property type="entry name" value="PPR_rpt"/>
</dbReference>
<feature type="repeat" description="PPR" evidence="3">
    <location>
        <begin position="707"/>
        <end position="741"/>
    </location>
</feature>
<dbReference type="Gene3D" id="1.25.40.10">
    <property type="entry name" value="Tetratricopeptide repeat domain"/>
    <property type="match status" value="5"/>
</dbReference>
<sequence length="1255" mass="141777">MIHSCSGLWQNSVPSWEKRFCTSVGIPWGKVVDAKKYIHYHVDVLNWNDLAGEEAFHNAKRRFWAEINGIPCSISQPDPDIYIDNIDWNPYIDPELMRNLDKEFFAPDEREQDCKLGDSNQKTNCPLPGHTAEGYDRNPASGDNPWELNMPKTLKDRAWAWDKWGGCKTELRNLDKTNSQVSGYATEGHYRKPDGGDSPWEYWNVQGVLKEKHGCTWASGAVRDDSWGNCEAAATRLMQLKGTMHVEVGARDGTIRISQGIWILWMILGNVAVRALNLWGLNKGETWGIILGEGTIGTTGTEAAKDRSDSGDKSQGWKQWENHNNEPKKLESRKVSGGWGVWNGGCRKREGSHKNTSSYKCSRVQGDSYQTGHWGRKGRAKKRVNFFNGVDSRANLFASSLQFIQHLNNKLVKITTELFKRLLFSFFEKLQTNGEGPGGLARAMILPGNKLFMLVSSVPQLEVQGNQEDNANHDKNRPTVHGGLFSNRTTLNPKPPTLQNPTTHFNLQNWDPDSPKALAIPPSKTPCERFFDIAKNLSPIARYICDSFRKHRNWGPPVVADLNKLRRVTPVLVAEVLKVQTDPVICSKFFHWAGKQKGYKHNFASYNAFAYCLNRSNQFRAADQVPELMNMQGKPPSEKQFEILIRMHIDANRGLRVYYVYEKMKKFGIKPRVFLYNRIMDGLVKTGHLDLAMSVYEDFKEDGLVEESVTYMILVKGLCKAGRIDEVLELLDRMRGNLCKPDVFAYTAMVKVLVAEGNLDGCLRVWEEMRKDKVEPDVMAYTTLVAALCNGNRVGEGFELFKEMKQKKYLIDRAIYGSLIEGFVVNERVGSACDLLKDLMDSGYRADLAIYNSLIEGMCNVKQVDKAYKLFQVTVHESLEPNFLTVKPMLVSYAEMKRMDDFCSLLGQMQKLGFPVIDDLSKFFSVMIEKGERLKLALEVFEHLKAKGYCSISIYNILMEAIHRTGEVKKALSLFDDIKDSNFKPDSSTYSNAIICFVEVGDVQEACACYNKIIEMCQLPSVAAYRSLVKGLCKSEEIDAAIMLVRNAEKVIDVLNEMMQEGCTPDEVTYSALISGMCKHGTLEEARKVFSNMRERKLLTEANVIVYDEILIEHMKKKTADLVLSGLKFFGLESKLRSKGSTLLPIENSNPDGVGSTCQSCSGRTDLVEYNSNEWTQNHLGGATSPVPGLCCRTHHTALMVHKAQVEQWLRTADPALIYWHLMAPLCNWLILNDIFFQCLMKATAAEARLMENAG</sequence>
<protein>
    <submittedName>
        <fullName evidence="5">Pentatricopeptide repeat-containing protein</fullName>
    </submittedName>
</protein>
<dbReference type="Proteomes" id="UP000288805">
    <property type="component" value="Unassembled WGS sequence"/>
</dbReference>
<evidence type="ECO:0000256" key="1">
    <source>
        <dbReference type="ARBA" id="ARBA00007626"/>
    </source>
</evidence>
<evidence type="ECO:0000256" key="3">
    <source>
        <dbReference type="PROSITE-ProRule" id="PRU00708"/>
    </source>
</evidence>
<feature type="region of interest" description="Disordered" evidence="4">
    <location>
        <begin position="466"/>
        <end position="496"/>
    </location>
</feature>
<evidence type="ECO:0000313" key="5">
    <source>
        <dbReference type="EMBL" id="RVW40818.1"/>
    </source>
</evidence>
<accession>A0A438DZQ1</accession>
<feature type="repeat" description="PPR" evidence="3">
    <location>
        <begin position="847"/>
        <end position="881"/>
    </location>
</feature>
<feature type="repeat" description="PPR" evidence="3">
    <location>
        <begin position="777"/>
        <end position="811"/>
    </location>
</feature>
<evidence type="ECO:0000256" key="4">
    <source>
        <dbReference type="SAM" id="MobiDB-lite"/>
    </source>
</evidence>
<dbReference type="PANTHER" id="PTHR46128">
    <property type="entry name" value="MITOCHONDRIAL GROUP I INTRON SPLICING FACTOR CCM1"/>
    <property type="match status" value="1"/>
</dbReference>
<feature type="repeat" description="PPR" evidence="3">
    <location>
        <begin position="672"/>
        <end position="706"/>
    </location>
</feature>
<feature type="repeat" description="PPR" evidence="3">
    <location>
        <begin position="742"/>
        <end position="776"/>
    </location>
</feature>
<dbReference type="PROSITE" id="PS51375">
    <property type="entry name" value="PPR"/>
    <property type="match status" value="7"/>
</dbReference>
<feature type="region of interest" description="Disordered" evidence="4">
    <location>
        <begin position="300"/>
        <end position="331"/>
    </location>
</feature>
<feature type="compositionally biased region" description="Basic and acidic residues" evidence="4">
    <location>
        <begin position="320"/>
        <end position="331"/>
    </location>
</feature>
<keyword evidence="2" id="KW-0677">Repeat</keyword>
<dbReference type="InterPro" id="IPR011990">
    <property type="entry name" value="TPR-like_helical_dom_sf"/>
</dbReference>